<sequence>MIRQTVTIAGRPLPDARQRLRDRIYDAIRDLVEQGKLQPGQRLTETHLAARFGVSRTPIREALFQLAREGLLEPFERGYGLREMPMSGVLARLDVKHLLDPAMAVYAVETASPAQVEHLCQLARNATTALGSDASPFALASGLHRLQKDLIAACSNPVLARCCVAAEDDFLAARPLLLRGKKGRSITADYLDGLMASLHACCSETAESGARNYIARLMDWCRESGTLPG</sequence>
<dbReference type="Gene3D" id="1.10.10.10">
    <property type="entry name" value="Winged helix-like DNA-binding domain superfamily/Winged helix DNA-binding domain"/>
    <property type="match status" value="1"/>
</dbReference>
<keyword evidence="1" id="KW-0805">Transcription regulation</keyword>
<keyword evidence="6" id="KW-1185">Reference proteome</keyword>
<proteinExistence type="predicted"/>
<reference evidence="5 6" key="1">
    <citation type="submission" date="2019-08" db="EMBL/GenBank/DDBJ databases">
        <authorList>
            <person name="Peeters C."/>
        </authorList>
    </citation>
    <scope>NUCLEOTIDE SEQUENCE [LARGE SCALE GENOMIC DNA]</scope>
    <source>
        <strain evidence="5 6">LMG 31117</strain>
    </source>
</reference>
<keyword evidence="2" id="KW-0238">DNA-binding</keyword>
<dbReference type="InterPro" id="IPR036390">
    <property type="entry name" value="WH_DNA-bd_sf"/>
</dbReference>
<dbReference type="PRINTS" id="PR00035">
    <property type="entry name" value="HTHGNTR"/>
</dbReference>
<dbReference type="SMART" id="SM00345">
    <property type="entry name" value="HTH_GNTR"/>
    <property type="match status" value="1"/>
</dbReference>
<dbReference type="Proteomes" id="UP000383122">
    <property type="component" value="Unassembled WGS sequence"/>
</dbReference>
<gene>
    <name evidence="5" type="ORF">PAN31117_03318</name>
</gene>
<organism evidence="5 6">
    <name type="scientific">Pandoraea anapnoica</name>
    <dbReference type="NCBI Taxonomy" id="2508301"/>
    <lineage>
        <taxon>Bacteria</taxon>
        <taxon>Pseudomonadati</taxon>
        <taxon>Pseudomonadota</taxon>
        <taxon>Betaproteobacteria</taxon>
        <taxon>Burkholderiales</taxon>
        <taxon>Burkholderiaceae</taxon>
        <taxon>Pandoraea</taxon>
    </lineage>
</organism>
<dbReference type="EMBL" id="CABPSP010000010">
    <property type="protein sequence ID" value="VVE69428.1"/>
    <property type="molecule type" value="Genomic_DNA"/>
</dbReference>
<keyword evidence="3" id="KW-0804">Transcription</keyword>
<dbReference type="PANTHER" id="PTHR43537:SF45">
    <property type="entry name" value="GNTR FAMILY REGULATORY PROTEIN"/>
    <property type="match status" value="1"/>
</dbReference>
<accession>A0A5E5A8D0</accession>
<dbReference type="PROSITE" id="PS50949">
    <property type="entry name" value="HTH_GNTR"/>
    <property type="match status" value="1"/>
</dbReference>
<feature type="domain" description="HTH gntR-type" evidence="4">
    <location>
        <begin position="18"/>
        <end position="86"/>
    </location>
</feature>
<dbReference type="GO" id="GO:0003700">
    <property type="term" value="F:DNA-binding transcription factor activity"/>
    <property type="evidence" value="ECO:0007669"/>
    <property type="project" value="InterPro"/>
</dbReference>
<evidence type="ECO:0000313" key="6">
    <source>
        <dbReference type="Proteomes" id="UP000383122"/>
    </source>
</evidence>
<dbReference type="GO" id="GO:0003677">
    <property type="term" value="F:DNA binding"/>
    <property type="evidence" value="ECO:0007669"/>
    <property type="project" value="UniProtKB-KW"/>
</dbReference>
<dbReference type="PANTHER" id="PTHR43537">
    <property type="entry name" value="TRANSCRIPTIONAL REGULATOR, GNTR FAMILY"/>
    <property type="match status" value="1"/>
</dbReference>
<dbReference type="AlphaFoldDB" id="A0A5E5A8D0"/>
<evidence type="ECO:0000256" key="3">
    <source>
        <dbReference type="ARBA" id="ARBA00023163"/>
    </source>
</evidence>
<dbReference type="OrthoDB" id="8679233at2"/>
<evidence type="ECO:0000256" key="1">
    <source>
        <dbReference type="ARBA" id="ARBA00023015"/>
    </source>
</evidence>
<dbReference type="SUPFAM" id="SSF46785">
    <property type="entry name" value="Winged helix' DNA-binding domain"/>
    <property type="match status" value="1"/>
</dbReference>
<dbReference type="CDD" id="cd07377">
    <property type="entry name" value="WHTH_GntR"/>
    <property type="match status" value="1"/>
</dbReference>
<dbReference type="InterPro" id="IPR000524">
    <property type="entry name" value="Tscrpt_reg_HTH_GntR"/>
</dbReference>
<evidence type="ECO:0000259" key="4">
    <source>
        <dbReference type="PROSITE" id="PS50949"/>
    </source>
</evidence>
<name>A0A5E5A8D0_9BURK</name>
<evidence type="ECO:0000313" key="5">
    <source>
        <dbReference type="EMBL" id="VVE69428.1"/>
    </source>
</evidence>
<evidence type="ECO:0000256" key="2">
    <source>
        <dbReference type="ARBA" id="ARBA00023125"/>
    </source>
</evidence>
<dbReference type="InterPro" id="IPR036388">
    <property type="entry name" value="WH-like_DNA-bd_sf"/>
</dbReference>
<protein>
    <submittedName>
        <fullName evidence="5">Putative HTH-type transcriptional regulator</fullName>
    </submittedName>
</protein>
<dbReference type="Pfam" id="PF00392">
    <property type="entry name" value="GntR"/>
    <property type="match status" value="1"/>
</dbReference>